<dbReference type="InterPro" id="IPR015300">
    <property type="entry name" value="DNA-bd_pseudobarrel_sf"/>
</dbReference>
<evidence type="ECO:0000313" key="8">
    <source>
        <dbReference type="EMBL" id="MCD7466954.1"/>
    </source>
</evidence>
<dbReference type="InterPro" id="IPR044800">
    <property type="entry name" value="LEC2-like"/>
</dbReference>
<dbReference type="Proteomes" id="UP000823775">
    <property type="component" value="Unassembled WGS sequence"/>
</dbReference>
<sequence>MVKQEVMTMVQENRIPPAAENEMDLPHDPNVVVIQLLCETDKSHSVLIPNKFAEDHLPPVAPGKSKMLEFEDSFRGNNFRMEFVHSNFGDYYLRTGWERYRDEHKLECGDFISFYKKIEDQNGSQDLSQYSYVIHCWKLPKKDEAVDKDAELDATLQLPNESIEIVPVLSKNLCYEDLYGNPKGLRLPKKEVEENFRDLLHPDVGGETIIPLFDSIGKKHIFIQLVHTEQEGYYITGSGWEEYVAEHNLLIFDTIFINKVTLDPSAEVQLVGISYFYEITFQTRATKPHKKPKLLGKTMESAPASTTTAGNNSSAPASTATAGNNSSAPASTATAGNNSSAPASTTTGDNKQQGY</sequence>
<gene>
    <name evidence="8" type="ORF">HAX54_004060</name>
</gene>
<name>A0ABS8T7M4_DATST</name>
<keyword evidence="2" id="KW-0805">Transcription regulation</keyword>
<evidence type="ECO:0000256" key="1">
    <source>
        <dbReference type="ARBA" id="ARBA00004123"/>
    </source>
</evidence>
<evidence type="ECO:0000259" key="7">
    <source>
        <dbReference type="PROSITE" id="PS50863"/>
    </source>
</evidence>
<evidence type="ECO:0000256" key="3">
    <source>
        <dbReference type="ARBA" id="ARBA00023125"/>
    </source>
</evidence>
<dbReference type="SUPFAM" id="SSF101936">
    <property type="entry name" value="DNA-binding pseudobarrel domain"/>
    <property type="match status" value="2"/>
</dbReference>
<dbReference type="Gene3D" id="2.40.330.10">
    <property type="entry name" value="DNA-binding pseudobarrel domain"/>
    <property type="match status" value="2"/>
</dbReference>
<evidence type="ECO:0000256" key="2">
    <source>
        <dbReference type="ARBA" id="ARBA00023015"/>
    </source>
</evidence>
<accession>A0ABS8T7M4</accession>
<feature type="compositionally biased region" description="Low complexity" evidence="6">
    <location>
        <begin position="301"/>
        <end position="348"/>
    </location>
</feature>
<dbReference type="CDD" id="cd10017">
    <property type="entry name" value="B3_DNA"/>
    <property type="match status" value="1"/>
</dbReference>
<dbReference type="PANTHER" id="PTHR31140:SF73">
    <property type="entry name" value="B3 DOMAIN-CONTAINING TRANSCRIPTION FACTOR FUS3"/>
    <property type="match status" value="1"/>
</dbReference>
<feature type="region of interest" description="Disordered" evidence="6">
    <location>
        <begin position="288"/>
        <end position="355"/>
    </location>
</feature>
<reference evidence="8 9" key="1">
    <citation type="journal article" date="2021" name="BMC Genomics">
        <title>Datura genome reveals duplications of psychoactive alkaloid biosynthetic genes and high mutation rate following tissue culture.</title>
        <authorList>
            <person name="Rajewski A."/>
            <person name="Carter-House D."/>
            <person name="Stajich J."/>
            <person name="Litt A."/>
        </authorList>
    </citation>
    <scope>NUCLEOTIDE SEQUENCE [LARGE SCALE GENOMIC DNA]</scope>
    <source>
        <strain evidence="8">AR-01</strain>
    </source>
</reference>
<proteinExistence type="predicted"/>
<evidence type="ECO:0000313" key="9">
    <source>
        <dbReference type="Proteomes" id="UP000823775"/>
    </source>
</evidence>
<comment type="subcellular location">
    <subcellularLocation>
        <location evidence="1">Nucleus</location>
    </subcellularLocation>
</comment>
<protein>
    <recommendedName>
        <fullName evidence="7">TF-B3 domain-containing protein</fullName>
    </recommendedName>
</protein>
<dbReference type="InterPro" id="IPR003340">
    <property type="entry name" value="B3_DNA-bd"/>
</dbReference>
<evidence type="ECO:0000256" key="5">
    <source>
        <dbReference type="ARBA" id="ARBA00023242"/>
    </source>
</evidence>
<keyword evidence="3" id="KW-0238">DNA-binding</keyword>
<keyword evidence="4" id="KW-0804">Transcription</keyword>
<evidence type="ECO:0000256" key="4">
    <source>
        <dbReference type="ARBA" id="ARBA00023163"/>
    </source>
</evidence>
<organism evidence="8 9">
    <name type="scientific">Datura stramonium</name>
    <name type="common">Jimsonweed</name>
    <name type="synonym">Common thornapple</name>
    <dbReference type="NCBI Taxonomy" id="4076"/>
    <lineage>
        <taxon>Eukaryota</taxon>
        <taxon>Viridiplantae</taxon>
        <taxon>Streptophyta</taxon>
        <taxon>Embryophyta</taxon>
        <taxon>Tracheophyta</taxon>
        <taxon>Spermatophyta</taxon>
        <taxon>Magnoliopsida</taxon>
        <taxon>eudicotyledons</taxon>
        <taxon>Gunneridae</taxon>
        <taxon>Pentapetalae</taxon>
        <taxon>asterids</taxon>
        <taxon>lamiids</taxon>
        <taxon>Solanales</taxon>
        <taxon>Solanaceae</taxon>
        <taxon>Solanoideae</taxon>
        <taxon>Datureae</taxon>
        <taxon>Datura</taxon>
    </lineage>
</organism>
<comment type="caution">
    <text evidence="8">The sequence shown here is derived from an EMBL/GenBank/DDBJ whole genome shotgun (WGS) entry which is preliminary data.</text>
</comment>
<keyword evidence="5" id="KW-0539">Nucleus</keyword>
<evidence type="ECO:0000256" key="6">
    <source>
        <dbReference type="SAM" id="MobiDB-lite"/>
    </source>
</evidence>
<feature type="domain" description="TF-B3" evidence="7">
    <location>
        <begin position="31"/>
        <end position="133"/>
    </location>
</feature>
<keyword evidence="9" id="KW-1185">Reference proteome</keyword>
<dbReference type="EMBL" id="JACEIK010001183">
    <property type="protein sequence ID" value="MCD7466954.1"/>
    <property type="molecule type" value="Genomic_DNA"/>
</dbReference>
<dbReference type="PROSITE" id="PS50863">
    <property type="entry name" value="B3"/>
    <property type="match status" value="1"/>
</dbReference>
<dbReference type="PANTHER" id="PTHR31140">
    <property type="entry name" value="B3 DOMAIN-CONTAINING TRANSCRIPTION FACTOR ABI3"/>
    <property type="match status" value="1"/>
</dbReference>
<dbReference type="Pfam" id="PF02362">
    <property type="entry name" value="B3"/>
    <property type="match status" value="1"/>
</dbReference>